<evidence type="ECO:0000313" key="3">
    <source>
        <dbReference type="Proteomes" id="UP000229500"/>
    </source>
</evidence>
<dbReference type="InterPro" id="IPR000836">
    <property type="entry name" value="PRTase_dom"/>
</dbReference>
<dbReference type="Gene3D" id="3.40.50.2020">
    <property type="match status" value="1"/>
</dbReference>
<dbReference type="CDD" id="cd06223">
    <property type="entry name" value="PRTases_typeI"/>
    <property type="match status" value="1"/>
</dbReference>
<comment type="caution">
    <text evidence="2">The sequence shown here is derived from an EMBL/GenBank/DDBJ whole genome shotgun (WGS) entry which is preliminary data.</text>
</comment>
<protein>
    <submittedName>
        <fullName evidence="2">Phosphoribosyltransferase</fullName>
    </submittedName>
</protein>
<dbReference type="Pfam" id="PF00156">
    <property type="entry name" value="Pribosyltran"/>
    <property type="match status" value="1"/>
</dbReference>
<keyword evidence="2" id="KW-0328">Glycosyltransferase</keyword>
<gene>
    <name evidence="2" type="ORF">COU96_01090</name>
</gene>
<dbReference type="Proteomes" id="UP000229500">
    <property type="component" value="Unassembled WGS sequence"/>
</dbReference>
<evidence type="ECO:0000259" key="1">
    <source>
        <dbReference type="Pfam" id="PF00156"/>
    </source>
</evidence>
<reference evidence="3" key="1">
    <citation type="submission" date="2017-09" db="EMBL/GenBank/DDBJ databases">
        <title>Depth-based differentiation of microbial function through sediment-hosted aquifers and enrichment of novel symbionts in the deep terrestrial subsurface.</title>
        <authorList>
            <person name="Probst A.J."/>
            <person name="Ladd B."/>
            <person name="Jarett J.K."/>
            <person name="Geller-Mcgrath D.E."/>
            <person name="Sieber C.M.K."/>
            <person name="Emerson J.B."/>
            <person name="Anantharaman K."/>
            <person name="Thomas B.C."/>
            <person name="Malmstrom R."/>
            <person name="Stieglmeier M."/>
            <person name="Klingl A."/>
            <person name="Woyke T."/>
            <person name="Ryan C.M."/>
            <person name="Banfield J.F."/>
        </authorList>
    </citation>
    <scope>NUCLEOTIDE SEQUENCE [LARGE SCALE GENOMIC DNA]</scope>
</reference>
<dbReference type="GO" id="GO:0016757">
    <property type="term" value="F:glycosyltransferase activity"/>
    <property type="evidence" value="ECO:0007669"/>
    <property type="project" value="UniProtKB-KW"/>
</dbReference>
<keyword evidence="2" id="KW-0808">Transferase</keyword>
<accession>A0A2M8L5V6</accession>
<proteinExistence type="predicted"/>
<dbReference type="SUPFAM" id="SSF53271">
    <property type="entry name" value="PRTase-like"/>
    <property type="match status" value="1"/>
</dbReference>
<dbReference type="AlphaFoldDB" id="A0A2M8L5V6"/>
<feature type="domain" description="Phosphoribosyltransferase" evidence="1">
    <location>
        <begin position="33"/>
        <end position="196"/>
    </location>
</feature>
<organism evidence="2 3">
    <name type="scientific">Candidatus Shapirobacteria bacterium CG10_big_fil_rev_8_21_14_0_10_38_14</name>
    <dbReference type="NCBI Taxonomy" id="1974483"/>
    <lineage>
        <taxon>Bacteria</taxon>
        <taxon>Candidatus Shapironibacteriota</taxon>
    </lineage>
</organism>
<dbReference type="InterPro" id="IPR029057">
    <property type="entry name" value="PRTase-like"/>
</dbReference>
<dbReference type="Gene3D" id="3.30.1310.20">
    <property type="entry name" value="PRTase-like"/>
    <property type="match status" value="1"/>
</dbReference>
<name>A0A2M8L5V6_9BACT</name>
<sequence length="229" mass="25045">MTFQNRTEAGRLLGARIQRYKPACRQGRKVEGLIVLGIPRGGVVVGKELAEVLNSPLDVIITKKIGAPGNPELAIGAVGPFDGERSRTAQGEPVINEELATQAGADEKYLKAQISKLKVEIKKREKEFRSGKAPLNLKDKVVIITDDGVATGATMMAAIELARQQNPKKIIVAVPVIAKDSLDKIEKLADEVVYLEAPSLFFAVGQFYQHFNQVTDEEVMDILNKQINK</sequence>
<evidence type="ECO:0000313" key="2">
    <source>
        <dbReference type="EMBL" id="PJE69176.1"/>
    </source>
</evidence>
<dbReference type="EMBL" id="PFEL01000049">
    <property type="protein sequence ID" value="PJE69176.1"/>
    <property type="molecule type" value="Genomic_DNA"/>
</dbReference>